<evidence type="ECO:0000313" key="5">
    <source>
        <dbReference type="EMBL" id="SDR84908.1"/>
    </source>
</evidence>
<evidence type="ECO:0000256" key="4">
    <source>
        <dbReference type="ARBA" id="ARBA00022691"/>
    </source>
</evidence>
<keyword evidence="6" id="KW-1185">Reference proteome</keyword>
<protein>
    <submittedName>
        <fullName evidence="5">Thiopurine S-methyltransferase (TPMT)</fullName>
    </submittedName>
</protein>
<accession>A0A1H1MDS7</accession>
<dbReference type="InterPro" id="IPR008854">
    <property type="entry name" value="TPMT"/>
</dbReference>
<evidence type="ECO:0000256" key="3">
    <source>
        <dbReference type="ARBA" id="ARBA00022679"/>
    </source>
</evidence>
<keyword evidence="1" id="KW-0597">Phosphoprotein</keyword>
<dbReference type="STRING" id="1249933.SAMN04489797_0288"/>
<dbReference type="Gene3D" id="3.40.50.150">
    <property type="entry name" value="Vaccinia Virus protein VP39"/>
    <property type="match status" value="1"/>
</dbReference>
<dbReference type="PANTHER" id="PTHR32183">
    <property type="match status" value="1"/>
</dbReference>
<name>A0A1H1MDS7_9FLAO</name>
<keyword evidence="2 5" id="KW-0489">Methyltransferase</keyword>
<proteinExistence type="predicted"/>
<reference evidence="5 6" key="1">
    <citation type="submission" date="2016-10" db="EMBL/GenBank/DDBJ databases">
        <authorList>
            <person name="Varghese N."/>
            <person name="Submissions S."/>
        </authorList>
    </citation>
    <scope>NUCLEOTIDE SEQUENCE [LARGE SCALE GENOMIC DNA]</scope>
    <source>
        <strain evidence="5 6">RHA_55</strain>
    </source>
</reference>
<evidence type="ECO:0000256" key="2">
    <source>
        <dbReference type="ARBA" id="ARBA00022603"/>
    </source>
</evidence>
<organism evidence="5 6">
    <name type="scientific">Winogradskyella sediminis</name>
    <dbReference type="NCBI Taxonomy" id="1382466"/>
    <lineage>
        <taxon>Bacteria</taxon>
        <taxon>Pseudomonadati</taxon>
        <taxon>Bacteroidota</taxon>
        <taxon>Flavobacteriia</taxon>
        <taxon>Flavobacteriales</taxon>
        <taxon>Flavobacteriaceae</taxon>
        <taxon>Winogradskyella</taxon>
    </lineage>
</organism>
<dbReference type="Pfam" id="PF05724">
    <property type="entry name" value="TPMT"/>
    <property type="match status" value="1"/>
</dbReference>
<dbReference type="InterPro" id="IPR029063">
    <property type="entry name" value="SAM-dependent_MTases_sf"/>
</dbReference>
<dbReference type="EMBL" id="LT629774">
    <property type="protein sequence ID" value="SDR84908.1"/>
    <property type="molecule type" value="Genomic_DNA"/>
</dbReference>
<keyword evidence="4" id="KW-0949">S-adenosyl-L-methionine</keyword>
<sequence>MDHMNKTYWEARYTSEQTGWNIGYVSTPLKAYFDQLTDKSLKILIPGAGNSYEAEYLWSIGFKNVYVLDFAKQPLQHFKERVPDFPDNQLLHSDFFALNDNFDLIIEQTFFSALNPNLRTQYVSQMSQLLKPNGKLVGLLFNSEFDKAGPPFGGSLSDYQSLFKTNFKIKVLEPSINSIKERQGKELFFIFETP</sequence>
<dbReference type="CDD" id="cd02440">
    <property type="entry name" value="AdoMet_MTases"/>
    <property type="match status" value="1"/>
</dbReference>
<dbReference type="PROSITE" id="PS51585">
    <property type="entry name" value="SAM_MT_TPMT"/>
    <property type="match status" value="1"/>
</dbReference>
<evidence type="ECO:0000256" key="1">
    <source>
        <dbReference type="ARBA" id="ARBA00022553"/>
    </source>
</evidence>
<dbReference type="GO" id="GO:0008757">
    <property type="term" value="F:S-adenosylmethionine-dependent methyltransferase activity"/>
    <property type="evidence" value="ECO:0007669"/>
    <property type="project" value="InterPro"/>
</dbReference>
<gene>
    <name evidence="5" type="ORF">SAMN04489797_0288</name>
</gene>
<dbReference type="GO" id="GO:0032259">
    <property type="term" value="P:methylation"/>
    <property type="evidence" value="ECO:0007669"/>
    <property type="project" value="UniProtKB-KW"/>
</dbReference>
<keyword evidence="3 5" id="KW-0808">Transferase</keyword>
<dbReference type="Proteomes" id="UP000198963">
    <property type="component" value="Chromosome I"/>
</dbReference>
<evidence type="ECO:0000313" key="6">
    <source>
        <dbReference type="Proteomes" id="UP000198963"/>
    </source>
</evidence>
<dbReference type="PANTHER" id="PTHR32183:SF6">
    <property type="entry name" value="CYSTEINE SULFINATE DESULFINASE_CYSTEINE DESULFURASE AND RELATED ENZYMES"/>
    <property type="match status" value="1"/>
</dbReference>
<dbReference type="AlphaFoldDB" id="A0A1H1MDS7"/>
<dbReference type="SUPFAM" id="SSF53335">
    <property type="entry name" value="S-adenosyl-L-methionine-dependent methyltransferases"/>
    <property type="match status" value="1"/>
</dbReference>